<dbReference type="AlphaFoldDB" id="A0AAD7J3J8"/>
<evidence type="ECO:0000313" key="3">
    <source>
        <dbReference type="EMBL" id="KAJ7756404.1"/>
    </source>
</evidence>
<feature type="compositionally biased region" description="Pro residues" evidence="2">
    <location>
        <begin position="1075"/>
        <end position="1091"/>
    </location>
</feature>
<evidence type="ECO:0000256" key="2">
    <source>
        <dbReference type="SAM" id="MobiDB-lite"/>
    </source>
</evidence>
<feature type="compositionally biased region" description="Acidic residues" evidence="2">
    <location>
        <begin position="1126"/>
        <end position="1136"/>
    </location>
</feature>
<accession>A0AAD7J3J8</accession>
<keyword evidence="4" id="KW-1185">Reference proteome</keyword>
<feature type="region of interest" description="Disordered" evidence="2">
    <location>
        <begin position="748"/>
        <end position="778"/>
    </location>
</feature>
<feature type="compositionally biased region" description="Basic and acidic residues" evidence="2">
    <location>
        <begin position="846"/>
        <end position="876"/>
    </location>
</feature>
<protein>
    <submittedName>
        <fullName evidence="3">Uncharacterized protein</fullName>
    </submittedName>
</protein>
<feature type="compositionally biased region" description="Basic and acidic residues" evidence="2">
    <location>
        <begin position="963"/>
        <end position="972"/>
    </location>
</feature>
<feature type="coiled-coil region" evidence="1">
    <location>
        <begin position="696"/>
        <end position="730"/>
    </location>
</feature>
<dbReference type="EMBL" id="JARJLG010000061">
    <property type="protein sequence ID" value="KAJ7756404.1"/>
    <property type="molecule type" value="Genomic_DNA"/>
</dbReference>
<organism evidence="3 4">
    <name type="scientific">Mycena maculata</name>
    <dbReference type="NCBI Taxonomy" id="230809"/>
    <lineage>
        <taxon>Eukaryota</taxon>
        <taxon>Fungi</taxon>
        <taxon>Dikarya</taxon>
        <taxon>Basidiomycota</taxon>
        <taxon>Agaricomycotina</taxon>
        <taxon>Agaricomycetes</taxon>
        <taxon>Agaricomycetidae</taxon>
        <taxon>Agaricales</taxon>
        <taxon>Marasmiineae</taxon>
        <taxon>Mycenaceae</taxon>
        <taxon>Mycena</taxon>
    </lineage>
</organism>
<feature type="region of interest" description="Disordered" evidence="2">
    <location>
        <begin position="811"/>
        <end position="876"/>
    </location>
</feature>
<sequence>MAAWDTGRHLGGSRCLVVLGRGVDSLEFLQCLQQPSHLFSPQRPAPHLQRSPDSVTTDAINDRPIRPSSTTTTPRLTYDSDEQHPSGIRVKHPLEAPWNQGRVSPFLTSTNSQQVPAPNWIVRPSTTVNIPGDVSPIAGPSQHTAALMTSTPVRPPHQQRCQPTTVHRHDPTSLHGLLASSCSLSPSGSRLLSRPPHRHLARDILRYAPATMKMFSRSLELHATPDYVPYASVRIAFVVQLVSPVRTLPAEGADKGVFEPELVKSRMMRCVQRGKLSVHIDHAAGSIVFIDDMFGHEGAVRSSVAELIPMRLGSVALIEPVGGLNSGRVDLSSYEIGLTCSSAHCSIAPDPRCLKIMQNFHVLHTAYTGKPRAKSTRIENVHDLAQKLRILAQSYELLLVPLRHDNGNPSTRRQRVQPRRPRTLALVQKFNTLALTQKLEFASFVDVSGTPCAEDTIHVITAVFSSGRPQCNVRRNDLPRCEPCGATLHLPPASVVRTPGPQWHMMPAHDPASVQDLQGKSLPLRLLIQPHALSRTLSVIAAGQHSLSRPPYPMRRRARHPPRTHSSCVYDLHNVTHHYFPDVVHPDVSCVHEQAPAGMRTRSTTSSHAAHTHSIRSAYTLVLPWQVMPLKLRPFRRHESVSSATGREGSSDNYRSDAGNGKKTGKGKARATTTELREEAAQRFYEEREQRRVRLISAYQEQAEEAAQRAEVANEEAARALQLIRDLEALDAEAPEFDELPVIETLKSVSPERAEGGGEVDELNDEDDSDVEQEGENACDSCRRSGEVCVVEAGRTACRRCRAKHIQCSRARPLGPPRVNKRRAAQEARGQGSAPVAGPSRTRRNPRTERGDRSDREVRDRTRKERERRARKAEGREGLRAQVRELDAHVGYLGEQVGRTMLRYKLAYRACQLILKTLAAPGSGREVPPGVERMLRWMAADMEASQWDFSLVEQAELDLAAEEPVKDEDAPPAKRRRLMKRGSPEVEEKEVGPVESEDSEAEPEAPVAPRARSESWPEDFRSTDGGEDERMEVDAPGALEGPEGPEEQIAATSRVASQAAEARTITVLTFKPDPEPVPPPPPTPSPAPEPPVQVKRESEVREFQTLVLQPGAPAGFHEEDGIFVMDDSDEEMGEPEAPEKPEASGSAE</sequence>
<feature type="region of interest" description="Disordered" evidence="2">
    <location>
        <begin position="960"/>
        <end position="1148"/>
    </location>
</feature>
<gene>
    <name evidence="3" type="ORF">DFH07DRAFT_1027339</name>
</gene>
<feature type="compositionally biased region" description="Basic and acidic residues" evidence="2">
    <location>
        <begin position="982"/>
        <end position="992"/>
    </location>
</feature>
<evidence type="ECO:0000313" key="4">
    <source>
        <dbReference type="Proteomes" id="UP001215280"/>
    </source>
</evidence>
<reference evidence="3" key="1">
    <citation type="submission" date="2023-03" db="EMBL/GenBank/DDBJ databases">
        <title>Massive genome expansion in bonnet fungi (Mycena s.s.) driven by repeated elements and novel gene families across ecological guilds.</title>
        <authorList>
            <consortium name="Lawrence Berkeley National Laboratory"/>
            <person name="Harder C.B."/>
            <person name="Miyauchi S."/>
            <person name="Viragh M."/>
            <person name="Kuo A."/>
            <person name="Thoen E."/>
            <person name="Andreopoulos B."/>
            <person name="Lu D."/>
            <person name="Skrede I."/>
            <person name="Drula E."/>
            <person name="Henrissat B."/>
            <person name="Morin E."/>
            <person name="Kohler A."/>
            <person name="Barry K."/>
            <person name="LaButti K."/>
            <person name="Morin E."/>
            <person name="Salamov A."/>
            <person name="Lipzen A."/>
            <person name="Mereny Z."/>
            <person name="Hegedus B."/>
            <person name="Baldrian P."/>
            <person name="Stursova M."/>
            <person name="Weitz H."/>
            <person name="Taylor A."/>
            <person name="Grigoriev I.V."/>
            <person name="Nagy L.G."/>
            <person name="Martin F."/>
            <person name="Kauserud H."/>
        </authorList>
    </citation>
    <scope>NUCLEOTIDE SEQUENCE</scope>
    <source>
        <strain evidence="3">CBHHK188m</strain>
    </source>
</reference>
<proteinExistence type="predicted"/>
<feature type="compositionally biased region" description="Basic and acidic residues" evidence="2">
    <location>
        <begin position="1011"/>
        <end position="1024"/>
    </location>
</feature>
<keyword evidence="1" id="KW-0175">Coiled coil</keyword>
<evidence type="ECO:0000256" key="1">
    <source>
        <dbReference type="SAM" id="Coils"/>
    </source>
</evidence>
<feature type="region of interest" description="Disordered" evidence="2">
    <location>
        <begin position="637"/>
        <end position="675"/>
    </location>
</feature>
<name>A0AAD7J3J8_9AGAR</name>
<dbReference type="Proteomes" id="UP001215280">
    <property type="component" value="Unassembled WGS sequence"/>
</dbReference>
<feature type="compositionally biased region" description="Acidic residues" evidence="2">
    <location>
        <begin position="758"/>
        <end position="777"/>
    </location>
</feature>
<feature type="region of interest" description="Disordered" evidence="2">
    <location>
        <begin position="39"/>
        <end position="90"/>
    </location>
</feature>
<feature type="compositionally biased region" description="Low complexity" evidence="2">
    <location>
        <begin position="66"/>
        <end position="77"/>
    </location>
</feature>
<comment type="caution">
    <text evidence="3">The sequence shown here is derived from an EMBL/GenBank/DDBJ whole genome shotgun (WGS) entry which is preliminary data.</text>
</comment>